<evidence type="ECO:0000313" key="2">
    <source>
        <dbReference type="Proteomes" id="UP000050741"/>
    </source>
</evidence>
<organism evidence="2 3">
    <name type="scientific">Globodera pallida</name>
    <name type="common">Potato cyst nematode worm</name>
    <name type="synonym">Heterodera pallida</name>
    <dbReference type="NCBI Taxonomy" id="36090"/>
    <lineage>
        <taxon>Eukaryota</taxon>
        <taxon>Metazoa</taxon>
        <taxon>Ecdysozoa</taxon>
        <taxon>Nematoda</taxon>
        <taxon>Chromadorea</taxon>
        <taxon>Rhabditida</taxon>
        <taxon>Tylenchina</taxon>
        <taxon>Tylenchomorpha</taxon>
        <taxon>Tylenchoidea</taxon>
        <taxon>Heteroderidae</taxon>
        <taxon>Heteroderinae</taxon>
        <taxon>Globodera</taxon>
    </lineage>
</organism>
<protein>
    <submittedName>
        <fullName evidence="3">SPRY domain-containing protein</fullName>
    </submittedName>
</protein>
<sequence>MENIRRSALCSPNGQFQRGIPAFSTTNGIRIGLATKQMPLGGWVGCYEDTFAYDSWGQFYGHAVEGCFRRFNDGRPYIEGKPEFEEGDVVGCGGHLATRQIIYTKNGKRL</sequence>
<dbReference type="Pfam" id="PF00622">
    <property type="entry name" value="SPRY"/>
    <property type="match status" value="1"/>
</dbReference>
<dbReference type="InterPro" id="IPR003877">
    <property type="entry name" value="SPRY_dom"/>
</dbReference>
<dbReference type="InterPro" id="IPR043136">
    <property type="entry name" value="B30.2/SPRY_sf"/>
</dbReference>
<dbReference type="Proteomes" id="UP000050741">
    <property type="component" value="Unassembled WGS sequence"/>
</dbReference>
<evidence type="ECO:0000259" key="1">
    <source>
        <dbReference type="Pfam" id="PF00622"/>
    </source>
</evidence>
<reference evidence="3" key="2">
    <citation type="submission" date="2016-06" db="UniProtKB">
        <authorList>
            <consortium name="WormBaseParasite"/>
        </authorList>
    </citation>
    <scope>IDENTIFICATION</scope>
</reference>
<feature type="domain" description="SPRY" evidence="1">
    <location>
        <begin position="26"/>
        <end position="109"/>
    </location>
</feature>
<dbReference type="WBParaSite" id="GPLIN_001566300">
    <property type="protein sequence ID" value="GPLIN_001566300"/>
    <property type="gene ID" value="GPLIN_001566300"/>
</dbReference>
<evidence type="ECO:0000313" key="3">
    <source>
        <dbReference type="WBParaSite" id="GPLIN_001566300"/>
    </source>
</evidence>
<keyword evidence="2" id="KW-1185">Reference proteome</keyword>
<dbReference type="AlphaFoldDB" id="A0A183CS05"/>
<dbReference type="Gene3D" id="2.60.120.920">
    <property type="match status" value="1"/>
</dbReference>
<reference evidence="2" key="1">
    <citation type="submission" date="2014-05" db="EMBL/GenBank/DDBJ databases">
        <title>The genome and life-stage specific transcriptomes of Globodera pallida elucidate key aspects of plant parasitism by a cyst nematode.</title>
        <authorList>
            <person name="Cotton J.A."/>
            <person name="Lilley C.J."/>
            <person name="Jones L.M."/>
            <person name="Kikuchi T."/>
            <person name="Reid A.J."/>
            <person name="Thorpe P."/>
            <person name="Tsai I.J."/>
            <person name="Beasley H."/>
            <person name="Blok V."/>
            <person name="Cock P.J.A."/>
            <person name="Van den Akker S.E."/>
            <person name="Holroyd N."/>
            <person name="Hunt M."/>
            <person name="Mantelin S."/>
            <person name="Naghra H."/>
            <person name="Pain A."/>
            <person name="Palomares-Rius J.E."/>
            <person name="Zarowiecki M."/>
            <person name="Berriman M."/>
            <person name="Jones J.T."/>
            <person name="Urwin P.E."/>
        </authorList>
    </citation>
    <scope>NUCLEOTIDE SEQUENCE [LARGE SCALE GENOMIC DNA]</scope>
    <source>
        <strain evidence="2">Lindley</strain>
    </source>
</reference>
<dbReference type="SUPFAM" id="SSF49899">
    <property type="entry name" value="Concanavalin A-like lectins/glucanases"/>
    <property type="match status" value="1"/>
</dbReference>
<dbReference type="InterPro" id="IPR013320">
    <property type="entry name" value="ConA-like_dom_sf"/>
</dbReference>
<accession>A0A183CS05</accession>
<proteinExistence type="predicted"/>
<name>A0A183CS05_GLOPA</name>